<name>A0A834TF82_9FABA</name>
<evidence type="ECO:0000313" key="1">
    <source>
        <dbReference type="EMBL" id="KAF7821037.1"/>
    </source>
</evidence>
<keyword evidence="2" id="KW-1185">Reference proteome</keyword>
<proteinExistence type="predicted"/>
<reference evidence="1" key="1">
    <citation type="submission" date="2020-09" db="EMBL/GenBank/DDBJ databases">
        <title>Genome-Enabled Discovery of Anthraquinone Biosynthesis in Senna tora.</title>
        <authorList>
            <person name="Kang S.-H."/>
            <person name="Pandey R.P."/>
            <person name="Lee C.-M."/>
            <person name="Sim J.-S."/>
            <person name="Jeong J.-T."/>
            <person name="Choi B.-S."/>
            <person name="Jung M."/>
            <person name="Ginzburg D."/>
            <person name="Zhao K."/>
            <person name="Won S.Y."/>
            <person name="Oh T.-J."/>
            <person name="Yu Y."/>
            <person name="Kim N.-H."/>
            <person name="Lee O.R."/>
            <person name="Lee T.-H."/>
            <person name="Bashyal P."/>
            <person name="Kim T.-S."/>
            <person name="Lee W.-H."/>
            <person name="Kawkins C."/>
            <person name="Kim C.-K."/>
            <person name="Kim J.S."/>
            <person name="Ahn B.O."/>
            <person name="Rhee S.Y."/>
            <person name="Sohng J.K."/>
        </authorList>
    </citation>
    <scope>NUCLEOTIDE SEQUENCE</scope>
    <source>
        <tissue evidence="1">Leaf</tissue>
    </source>
</reference>
<dbReference type="AlphaFoldDB" id="A0A834TF82"/>
<comment type="caution">
    <text evidence="1">The sequence shown here is derived from an EMBL/GenBank/DDBJ whole genome shotgun (WGS) entry which is preliminary data.</text>
</comment>
<gene>
    <name evidence="1" type="ORF">G2W53_026492</name>
</gene>
<accession>A0A834TF82</accession>
<protein>
    <submittedName>
        <fullName evidence="1">Uncharacterized protein</fullName>
    </submittedName>
</protein>
<evidence type="ECO:0000313" key="2">
    <source>
        <dbReference type="Proteomes" id="UP000634136"/>
    </source>
</evidence>
<organism evidence="1 2">
    <name type="scientific">Senna tora</name>
    <dbReference type="NCBI Taxonomy" id="362788"/>
    <lineage>
        <taxon>Eukaryota</taxon>
        <taxon>Viridiplantae</taxon>
        <taxon>Streptophyta</taxon>
        <taxon>Embryophyta</taxon>
        <taxon>Tracheophyta</taxon>
        <taxon>Spermatophyta</taxon>
        <taxon>Magnoliopsida</taxon>
        <taxon>eudicotyledons</taxon>
        <taxon>Gunneridae</taxon>
        <taxon>Pentapetalae</taxon>
        <taxon>rosids</taxon>
        <taxon>fabids</taxon>
        <taxon>Fabales</taxon>
        <taxon>Fabaceae</taxon>
        <taxon>Caesalpinioideae</taxon>
        <taxon>Cassia clade</taxon>
        <taxon>Senna</taxon>
    </lineage>
</organism>
<dbReference type="EMBL" id="JAAIUW010000008">
    <property type="protein sequence ID" value="KAF7821037.1"/>
    <property type="molecule type" value="Genomic_DNA"/>
</dbReference>
<dbReference type="Proteomes" id="UP000634136">
    <property type="component" value="Unassembled WGS sequence"/>
</dbReference>
<sequence length="40" mass="4554">MTDTTGTRAPLTETLLGVLKETDRMFRHSEMSQMPASWVQ</sequence>